<dbReference type="InterPro" id="IPR027417">
    <property type="entry name" value="P-loop_NTPase"/>
</dbReference>
<dbReference type="PROSITE" id="PS00676">
    <property type="entry name" value="SIGMA54_INTERACT_2"/>
    <property type="match status" value="1"/>
</dbReference>
<dbReference type="Pfam" id="PF00158">
    <property type="entry name" value="Sigma54_activat"/>
    <property type="match status" value="1"/>
</dbReference>
<reference evidence="10" key="1">
    <citation type="journal article" date="2019" name="Int. J. Syst. Evol. Microbiol.">
        <title>The Global Catalogue of Microorganisms (GCM) 10K type strain sequencing project: providing services to taxonomists for standard genome sequencing and annotation.</title>
        <authorList>
            <consortium name="The Broad Institute Genomics Platform"/>
            <consortium name="The Broad Institute Genome Sequencing Center for Infectious Disease"/>
            <person name="Wu L."/>
            <person name="Ma J."/>
        </authorList>
    </citation>
    <scope>NUCLEOTIDE SEQUENCE [LARGE SCALE GENOMIC DNA]</scope>
    <source>
        <strain evidence="10">JCM 17978</strain>
    </source>
</reference>
<keyword evidence="7" id="KW-0175">Coiled coil</keyword>
<dbReference type="InterPro" id="IPR058031">
    <property type="entry name" value="AAA_lid_NorR"/>
</dbReference>
<dbReference type="InterPro" id="IPR000014">
    <property type="entry name" value="PAS"/>
</dbReference>
<dbReference type="Gene3D" id="1.10.10.60">
    <property type="entry name" value="Homeodomain-like"/>
    <property type="match status" value="1"/>
</dbReference>
<dbReference type="PROSITE" id="PS50045">
    <property type="entry name" value="SIGMA54_INTERACT_4"/>
    <property type="match status" value="1"/>
</dbReference>
<dbReference type="InterPro" id="IPR025944">
    <property type="entry name" value="Sigma_54_int_dom_CS"/>
</dbReference>
<keyword evidence="6" id="KW-0804">Transcription</keyword>
<evidence type="ECO:0000256" key="6">
    <source>
        <dbReference type="ARBA" id="ARBA00023163"/>
    </source>
</evidence>
<dbReference type="CDD" id="cd00009">
    <property type="entry name" value="AAA"/>
    <property type="match status" value="1"/>
</dbReference>
<dbReference type="EMBL" id="JBHSLA010000001">
    <property type="protein sequence ID" value="MFC5193889.1"/>
    <property type="molecule type" value="Genomic_DNA"/>
</dbReference>
<organism evidence="9 10">
    <name type="scientific">Bizionia hallyeonensis</name>
    <dbReference type="NCBI Taxonomy" id="1123757"/>
    <lineage>
        <taxon>Bacteria</taxon>
        <taxon>Pseudomonadati</taxon>
        <taxon>Bacteroidota</taxon>
        <taxon>Flavobacteriia</taxon>
        <taxon>Flavobacteriales</taxon>
        <taxon>Flavobacteriaceae</taxon>
        <taxon>Bizionia</taxon>
    </lineage>
</organism>
<proteinExistence type="predicted"/>
<evidence type="ECO:0000256" key="4">
    <source>
        <dbReference type="ARBA" id="ARBA00023125"/>
    </source>
</evidence>
<dbReference type="Pfam" id="PF25601">
    <property type="entry name" value="AAA_lid_14"/>
    <property type="match status" value="1"/>
</dbReference>
<evidence type="ECO:0000259" key="8">
    <source>
        <dbReference type="PROSITE" id="PS50045"/>
    </source>
</evidence>
<accession>A0ABW0C3N6</accession>
<feature type="domain" description="Sigma-54 factor interaction" evidence="8">
    <location>
        <begin position="474"/>
        <end position="703"/>
    </location>
</feature>
<keyword evidence="4" id="KW-0238">DNA-binding</keyword>
<dbReference type="Pfam" id="PF13426">
    <property type="entry name" value="PAS_9"/>
    <property type="match status" value="2"/>
</dbReference>
<dbReference type="Pfam" id="PF01590">
    <property type="entry name" value="GAF"/>
    <property type="match status" value="1"/>
</dbReference>
<dbReference type="InterPro" id="IPR029016">
    <property type="entry name" value="GAF-like_dom_sf"/>
</dbReference>
<dbReference type="InterPro" id="IPR002078">
    <property type="entry name" value="Sigma_54_int"/>
</dbReference>
<keyword evidence="3" id="KW-0805">Transcription regulation</keyword>
<dbReference type="SUPFAM" id="SSF55781">
    <property type="entry name" value="GAF domain-like"/>
    <property type="match status" value="1"/>
</dbReference>
<comment type="caution">
    <text evidence="9">The sequence shown here is derived from an EMBL/GenBank/DDBJ whole genome shotgun (WGS) entry which is preliminary data.</text>
</comment>
<dbReference type="CDD" id="cd00130">
    <property type="entry name" value="PAS"/>
    <property type="match status" value="1"/>
</dbReference>
<dbReference type="RefSeq" id="WP_376858103.1">
    <property type="nucleotide sequence ID" value="NZ_JBHSLA010000001.1"/>
</dbReference>
<dbReference type="PANTHER" id="PTHR32071:SF117">
    <property type="entry name" value="PTS-DEPENDENT DIHYDROXYACETONE KINASE OPERON REGULATORY PROTEIN-RELATED"/>
    <property type="match status" value="1"/>
</dbReference>
<dbReference type="Gene3D" id="3.40.50.300">
    <property type="entry name" value="P-loop containing nucleotide triphosphate hydrolases"/>
    <property type="match status" value="1"/>
</dbReference>
<evidence type="ECO:0000256" key="3">
    <source>
        <dbReference type="ARBA" id="ARBA00023015"/>
    </source>
</evidence>
<keyword evidence="1" id="KW-0547">Nucleotide-binding</keyword>
<evidence type="ECO:0000256" key="5">
    <source>
        <dbReference type="ARBA" id="ARBA00023159"/>
    </source>
</evidence>
<dbReference type="SMART" id="SM00065">
    <property type="entry name" value="GAF"/>
    <property type="match status" value="1"/>
</dbReference>
<dbReference type="Gene3D" id="3.30.450.20">
    <property type="entry name" value="PAS domain"/>
    <property type="match status" value="2"/>
</dbReference>
<name>A0ABW0C3N6_9FLAO</name>
<gene>
    <name evidence="9" type="ORF">ACFPH8_00980</name>
</gene>
<feature type="coiled-coil region" evidence="7">
    <location>
        <begin position="433"/>
        <end position="464"/>
    </location>
</feature>
<dbReference type="SUPFAM" id="SSF46689">
    <property type="entry name" value="Homeodomain-like"/>
    <property type="match status" value="1"/>
</dbReference>
<dbReference type="SMART" id="SM00382">
    <property type="entry name" value="AAA"/>
    <property type="match status" value="1"/>
</dbReference>
<dbReference type="InterPro" id="IPR003593">
    <property type="entry name" value="AAA+_ATPase"/>
</dbReference>
<dbReference type="PROSITE" id="PS00688">
    <property type="entry name" value="SIGMA54_INTERACT_3"/>
    <property type="match status" value="1"/>
</dbReference>
<dbReference type="InterPro" id="IPR035965">
    <property type="entry name" value="PAS-like_dom_sf"/>
</dbReference>
<dbReference type="PANTHER" id="PTHR32071">
    <property type="entry name" value="TRANSCRIPTIONAL REGULATORY PROTEIN"/>
    <property type="match status" value="1"/>
</dbReference>
<dbReference type="Gene3D" id="3.30.450.40">
    <property type="match status" value="1"/>
</dbReference>
<dbReference type="InterPro" id="IPR003018">
    <property type="entry name" value="GAF"/>
</dbReference>
<dbReference type="SUPFAM" id="SSF52540">
    <property type="entry name" value="P-loop containing nucleoside triphosphate hydrolases"/>
    <property type="match status" value="1"/>
</dbReference>
<protein>
    <submittedName>
        <fullName evidence="9">Sigma 54-interacting transcriptional regulator</fullName>
    </submittedName>
</protein>
<evidence type="ECO:0000313" key="9">
    <source>
        <dbReference type="EMBL" id="MFC5193889.1"/>
    </source>
</evidence>
<dbReference type="PROSITE" id="PS00675">
    <property type="entry name" value="SIGMA54_INTERACT_1"/>
    <property type="match status" value="1"/>
</dbReference>
<dbReference type="InterPro" id="IPR025943">
    <property type="entry name" value="Sigma_54_int_dom_ATP-bd_2"/>
</dbReference>
<keyword evidence="2" id="KW-0067">ATP-binding</keyword>
<keyword evidence="5" id="KW-0010">Activator</keyword>
<keyword evidence="10" id="KW-1185">Reference proteome</keyword>
<dbReference type="SUPFAM" id="SSF55785">
    <property type="entry name" value="PYP-like sensor domain (PAS domain)"/>
    <property type="match status" value="2"/>
</dbReference>
<evidence type="ECO:0000256" key="7">
    <source>
        <dbReference type="SAM" id="Coils"/>
    </source>
</evidence>
<sequence length="779" mass="89769">MKKNSSRLSQNELAQLFHDKTLLCFLNREGEFLQVSQPLCKFLGYQENELLFKNINLLQPSLFSDDVRMGFWDSIKKEAHWNGVVNLLMSEGNRKNVMCNFVRLKNPETEKAYFFGVFEPNSMPVSFGEFTANDICFNWFFNNSPIAKSLFSLKTFQFVDVNVAWENYTGFKKADVLNKTPSKLKIHDIFDSSFIKKIQANKDDCITIDEIKLNVSSGTPKYATITFKKIYIHNEVFLLQIITDITDRLRYQKELEAMSQKSVQKKDVILKLAGLVGGDLSYVFKEITRLTAKTMRIERVSIWQFEDENNIIACQSAYNLKEHDYFKQAEFKAHDYPKYFQYLFKHKTLRVDDAIHSEQTEEFAERYLKPLNITATLDVLIQGHQAYYGVLCFEQIGSKEEWTIEDEEFATSIANIISLAVECDKRNTAEIELIKSNQKLVGLNLELKNLQKKLEQENIYLREEIDLVFNYEEMVYGSNSFSKVLTDVERVATTKATVLLLGESGTGKELLARAIHNISDRKNKPLIKVNCAAIPKELIESELFGHKKGSFTGAINDKLGKFQLADGGTLFLDEIGELPMDMQPKLLRAIQESEVEQIGSTKTEKVDIRIITATNRDLKQEVKDKNFREDLYFRINVFPITIPPLRERIEDIPILLEHFVNKYSKLYNKSVKFISEETKRNMQSYSWPGNIRELENLVERAIILSNNEKLIIPDFKSSEKEALISSTSLSLDDVQRIHIKKILKATNGKIEGAEGAAELLKMKPSTLRDRMKKLGIKKL</sequence>
<evidence type="ECO:0000256" key="1">
    <source>
        <dbReference type="ARBA" id="ARBA00022741"/>
    </source>
</evidence>
<dbReference type="InterPro" id="IPR025662">
    <property type="entry name" value="Sigma_54_int_dom_ATP-bd_1"/>
</dbReference>
<evidence type="ECO:0000256" key="2">
    <source>
        <dbReference type="ARBA" id="ARBA00022840"/>
    </source>
</evidence>
<dbReference type="Proteomes" id="UP001596162">
    <property type="component" value="Unassembled WGS sequence"/>
</dbReference>
<dbReference type="Gene3D" id="1.10.8.60">
    <property type="match status" value="1"/>
</dbReference>
<dbReference type="NCBIfam" id="TIGR00229">
    <property type="entry name" value="sensory_box"/>
    <property type="match status" value="2"/>
</dbReference>
<dbReference type="InterPro" id="IPR009057">
    <property type="entry name" value="Homeodomain-like_sf"/>
</dbReference>
<evidence type="ECO:0000313" key="10">
    <source>
        <dbReference type="Proteomes" id="UP001596162"/>
    </source>
</evidence>